<comment type="function">
    <text evidence="9">Part of an ABC transporter complex. Transmembrane domains (TMD) form a pore in the inner membrane and the ATP-binding domain (NBD) is responsible for energy generation.</text>
</comment>
<dbReference type="InterPro" id="IPR003439">
    <property type="entry name" value="ABC_transporter-like_ATP-bd"/>
</dbReference>
<dbReference type="AlphaFoldDB" id="A0A949PQV3"/>
<dbReference type="GO" id="GO:0016887">
    <property type="term" value="F:ATP hydrolysis activity"/>
    <property type="evidence" value="ECO:0007669"/>
    <property type="project" value="InterPro"/>
</dbReference>
<proteinExistence type="inferred from homology"/>
<dbReference type="PROSITE" id="PS50929">
    <property type="entry name" value="ABC_TM1F"/>
    <property type="match status" value="1"/>
</dbReference>
<keyword evidence="14" id="KW-1185">Reference proteome</keyword>
<dbReference type="InterPro" id="IPR011918">
    <property type="entry name" value="ABC_MsbA_ATP-bd"/>
</dbReference>
<protein>
    <submittedName>
        <fullName evidence="13">ATP-binding cassette domain-containing protein</fullName>
    </submittedName>
</protein>
<dbReference type="GO" id="GO:0090374">
    <property type="term" value="P:oligopeptide export from mitochondrion"/>
    <property type="evidence" value="ECO:0007669"/>
    <property type="project" value="TreeGrafter"/>
</dbReference>
<evidence type="ECO:0000256" key="8">
    <source>
        <dbReference type="ARBA" id="ARBA00023136"/>
    </source>
</evidence>
<dbReference type="Pfam" id="PF00664">
    <property type="entry name" value="ABC_membrane"/>
    <property type="match status" value="1"/>
</dbReference>
<evidence type="ECO:0000256" key="1">
    <source>
        <dbReference type="ARBA" id="ARBA00004141"/>
    </source>
</evidence>
<evidence type="ECO:0000256" key="7">
    <source>
        <dbReference type="ARBA" id="ARBA00022989"/>
    </source>
</evidence>
<dbReference type="EMBL" id="JAHRVA010000007">
    <property type="protein sequence ID" value="MBV2144730.1"/>
    <property type="molecule type" value="Genomic_DNA"/>
</dbReference>
<keyword evidence="6 13" id="KW-0067">ATP-binding</keyword>
<feature type="transmembrane region" description="Helical" evidence="10">
    <location>
        <begin position="298"/>
        <end position="318"/>
    </location>
</feature>
<comment type="similarity">
    <text evidence="3">Belongs to the ABC transporter superfamily.</text>
</comment>
<dbReference type="PROSITE" id="PS00211">
    <property type="entry name" value="ABC_TRANSPORTER_1"/>
    <property type="match status" value="1"/>
</dbReference>
<feature type="domain" description="ABC transporter" evidence="11">
    <location>
        <begin position="394"/>
        <end position="630"/>
    </location>
</feature>
<dbReference type="Pfam" id="PF00005">
    <property type="entry name" value="ABC_tran"/>
    <property type="match status" value="1"/>
</dbReference>
<dbReference type="CDD" id="cd18575">
    <property type="entry name" value="ABC_6TM_bac_exporter_ABCB8_10_like"/>
    <property type="match status" value="1"/>
</dbReference>
<dbReference type="PANTHER" id="PTHR43394">
    <property type="entry name" value="ATP-DEPENDENT PERMEASE MDL1, MITOCHONDRIAL"/>
    <property type="match status" value="1"/>
</dbReference>
<feature type="transmembrane region" description="Helical" evidence="10">
    <location>
        <begin position="330"/>
        <end position="350"/>
    </location>
</feature>
<feature type="transmembrane region" description="Helical" evidence="10">
    <location>
        <begin position="74"/>
        <end position="96"/>
    </location>
</feature>
<comment type="caution">
    <text evidence="13">The sequence shown here is derived from an EMBL/GenBank/DDBJ whole genome shotgun (WGS) entry which is preliminary data.</text>
</comment>
<keyword evidence="4 10" id="KW-0812">Transmembrane</keyword>
<accession>A0A949PQV3</accession>
<sequence length="642" mass="68868">MADMKTRYLRATASKRVGEPIHQAHANNKGTISRMASRGSQIRMNPDIDAQQDRKRRSLKPLKRMIPFLVRYKTLVAGALFSLVLAAVTTLAVPVAVRRMIDHGFTGANAIFVNNYFGMLVLLALMLALASGLRYFFVISLGERVVADLRNAVFSHVTSLSPEFFDRSQSGEIVSRLAVDTTQIKSAVGATASVALRNIILGVGALIMMVITSPKLSALVIAAIPLIIIPLIAFGRSVRRRSRRMQDMLADANAYASEQIGAMRTLQAFTNETMVVGRFGRAVEMAYQAARSSIKARAILTAFAIFLIFSSVVAVLWFGSRDVLSGTITAGTLGQFVLYAVFAASAFGALSEVGGELAQAAGATERLAEILDENPGIVSPANPVALPEPPRGEVVFDQVHFSYPTRPDAPSLKGVSFTVKPGETVAIVGPSGAGKSTVFSLLMRYYDPQSGAVLMDGVALPDATPAAVRQRIAVVPQDVTIFAASIRENIGFGRPGASDEDIEAAARAALAHDFIMALNKGYETQVGERGITLSGGQRQRIAIARAILRAAPILLLDEATSALDAESEMLVQKALDGLMKGRTTLVVAHRLATVLKADRILVLDRGHIVEEGTHRSLVEKDGIYARLARLQFEAGVDAFQGR</sequence>
<dbReference type="GO" id="GO:0005886">
    <property type="term" value="C:plasma membrane"/>
    <property type="evidence" value="ECO:0007669"/>
    <property type="project" value="UniProtKB-SubCell"/>
</dbReference>
<evidence type="ECO:0000256" key="9">
    <source>
        <dbReference type="ARBA" id="ARBA00024725"/>
    </source>
</evidence>
<name>A0A949PQV3_9HYPH</name>
<evidence type="ECO:0000256" key="6">
    <source>
        <dbReference type="ARBA" id="ARBA00022840"/>
    </source>
</evidence>
<comment type="subcellular location">
    <subcellularLocation>
        <location evidence="2">Cell inner membrane</location>
    </subcellularLocation>
    <subcellularLocation>
        <location evidence="1">Membrane</location>
        <topology evidence="1">Multi-pass membrane protein</topology>
    </subcellularLocation>
</comment>
<evidence type="ECO:0000313" key="14">
    <source>
        <dbReference type="Proteomes" id="UP000752297"/>
    </source>
</evidence>
<evidence type="ECO:0000313" key="13">
    <source>
        <dbReference type="EMBL" id="MBV2144730.1"/>
    </source>
</evidence>
<reference evidence="13 14" key="1">
    <citation type="submission" date="2021-06" db="EMBL/GenBank/DDBJ databases">
        <title>Falsochrobactrum tianjin sp.nov., a new petroleum-degrading bacteria isolated from oily soils.</title>
        <authorList>
            <person name="Chen G."/>
            <person name="Chen H."/>
            <person name="Tian J."/>
            <person name="Qing J."/>
            <person name="Zhong L."/>
            <person name="Ma W."/>
            <person name="Song Y."/>
            <person name="Cui X."/>
            <person name="Yan B."/>
        </authorList>
    </citation>
    <scope>NUCLEOTIDE SEQUENCE [LARGE SCALE GENOMIC DNA]</scope>
    <source>
        <strain evidence="13 14">TDYN1</strain>
    </source>
</reference>
<dbReference type="GO" id="GO:0015421">
    <property type="term" value="F:ABC-type oligopeptide transporter activity"/>
    <property type="evidence" value="ECO:0007669"/>
    <property type="project" value="TreeGrafter"/>
</dbReference>
<dbReference type="SMART" id="SM00382">
    <property type="entry name" value="AAA"/>
    <property type="match status" value="1"/>
</dbReference>
<dbReference type="InterPro" id="IPR011527">
    <property type="entry name" value="ABC1_TM_dom"/>
</dbReference>
<dbReference type="Proteomes" id="UP000752297">
    <property type="component" value="Unassembled WGS sequence"/>
</dbReference>
<keyword evidence="8 10" id="KW-0472">Membrane</keyword>
<dbReference type="FunFam" id="3.40.50.300:FF:000218">
    <property type="entry name" value="Multidrug ABC transporter ATP-binding protein"/>
    <property type="match status" value="1"/>
</dbReference>
<dbReference type="GO" id="GO:0005524">
    <property type="term" value="F:ATP binding"/>
    <property type="evidence" value="ECO:0007669"/>
    <property type="project" value="UniProtKB-KW"/>
</dbReference>
<organism evidence="13 14">
    <name type="scientific">Falsochrobactrum tianjinense</name>
    <dbReference type="NCBI Taxonomy" id="2706015"/>
    <lineage>
        <taxon>Bacteria</taxon>
        <taxon>Pseudomonadati</taxon>
        <taxon>Pseudomonadota</taxon>
        <taxon>Alphaproteobacteria</taxon>
        <taxon>Hyphomicrobiales</taxon>
        <taxon>Brucellaceae</taxon>
        <taxon>Falsochrobactrum</taxon>
    </lineage>
</organism>
<evidence type="ECO:0000256" key="3">
    <source>
        <dbReference type="ARBA" id="ARBA00005417"/>
    </source>
</evidence>
<evidence type="ECO:0000259" key="11">
    <source>
        <dbReference type="PROSITE" id="PS50893"/>
    </source>
</evidence>
<evidence type="ECO:0000256" key="5">
    <source>
        <dbReference type="ARBA" id="ARBA00022741"/>
    </source>
</evidence>
<feature type="transmembrane region" description="Helical" evidence="10">
    <location>
        <begin position="218"/>
        <end position="238"/>
    </location>
</feature>
<evidence type="ECO:0000256" key="4">
    <source>
        <dbReference type="ARBA" id="ARBA00022692"/>
    </source>
</evidence>
<feature type="transmembrane region" description="Helical" evidence="10">
    <location>
        <begin position="116"/>
        <end position="137"/>
    </location>
</feature>
<keyword evidence="5" id="KW-0547">Nucleotide-binding</keyword>
<feature type="domain" description="ABC transmembrane type-1" evidence="12">
    <location>
        <begin position="77"/>
        <end position="359"/>
    </location>
</feature>
<evidence type="ECO:0000256" key="2">
    <source>
        <dbReference type="ARBA" id="ARBA00004533"/>
    </source>
</evidence>
<dbReference type="InterPro" id="IPR003593">
    <property type="entry name" value="AAA+_ATPase"/>
</dbReference>
<keyword evidence="7 10" id="KW-1133">Transmembrane helix</keyword>
<feature type="transmembrane region" description="Helical" evidence="10">
    <location>
        <begin position="194"/>
        <end position="212"/>
    </location>
</feature>
<gene>
    <name evidence="13" type="ORF">KUG47_14615</name>
</gene>
<dbReference type="InterPro" id="IPR039421">
    <property type="entry name" value="Type_1_exporter"/>
</dbReference>
<dbReference type="RefSeq" id="WP_217678718.1">
    <property type="nucleotide sequence ID" value="NZ_JAHRVA010000007.1"/>
</dbReference>
<evidence type="ECO:0000259" key="12">
    <source>
        <dbReference type="PROSITE" id="PS50929"/>
    </source>
</evidence>
<evidence type="ECO:0000256" key="10">
    <source>
        <dbReference type="SAM" id="Phobius"/>
    </source>
</evidence>
<dbReference type="PANTHER" id="PTHR43394:SF1">
    <property type="entry name" value="ATP-BINDING CASSETTE SUB-FAMILY B MEMBER 10, MITOCHONDRIAL"/>
    <property type="match status" value="1"/>
</dbReference>
<dbReference type="InterPro" id="IPR017871">
    <property type="entry name" value="ABC_transporter-like_CS"/>
</dbReference>
<dbReference type="PROSITE" id="PS50893">
    <property type="entry name" value="ABC_TRANSPORTER_2"/>
    <property type="match status" value="1"/>
</dbReference>
<dbReference type="NCBIfam" id="TIGR02204">
    <property type="entry name" value="MsbA_rel"/>
    <property type="match status" value="1"/>
</dbReference>